<keyword evidence="2" id="KW-1185">Reference proteome</keyword>
<dbReference type="OrthoDB" id="8450244at2"/>
<protein>
    <submittedName>
        <fullName evidence="1">Uncharacterized protein</fullName>
    </submittedName>
</protein>
<dbReference type="AlphaFoldDB" id="A0A502BNP7"/>
<dbReference type="RefSeq" id="WP_140905237.1">
    <property type="nucleotide sequence ID" value="NZ_JBHTMD010000007.1"/>
</dbReference>
<sequence length="73" mass="8604">MRLYRLDPFTGSKQYLAMQNGYYVLSDPKNGNQKHHAKNKVLVRDEQKMIDLILLGHSTRLDELKLMIRMKSL</sequence>
<proteinExistence type="predicted"/>
<evidence type="ECO:0000313" key="1">
    <source>
        <dbReference type="EMBL" id="TPF75261.1"/>
    </source>
</evidence>
<comment type="caution">
    <text evidence="1">The sequence shown here is derived from an EMBL/GenBank/DDBJ whole genome shotgun (WGS) entry which is preliminary data.</text>
</comment>
<dbReference type="EMBL" id="VEWJ01000006">
    <property type="protein sequence ID" value="TPF75261.1"/>
    <property type="molecule type" value="Genomic_DNA"/>
</dbReference>
<gene>
    <name evidence="1" type="ORF">FHY56_11190</name>
</gene>
<accession>A0A502BNP7</accession>
<dbReference type="Proteomes" id="UP000315388">
    <property type="component" value="Unassembled WGS sequence"/>
</dbReference>
<evidence type="ECO:0000313" key="2">
    <source>
        <dbReference type="Proteomes" id="UP000315388"/>
    </source>
</evidence>
<organism evidence="1 2">
    <name type="scientific">Brucella gallinifaecis</name>
    <dbReference type="NCBI Taxonomy" id="215590"/>
    <lineage>
        <taxon>Bacteria</taxon>
        <taxon>Pseudomonadati</taxon>
        <taxon>Pseudomonadota</taxon>
        <taxon>Alphaproteobacteria</taxon>
        <taxon>Hyphomicrobiales</taxon>
        <taxon>Brucellaceae</taxon>
        <taxon>Brucella/Ochrobactrum group</taxon>
        <taxon>Brucella</taxon>
    </lineage>
</organism>
<reference evidence="1 2" key="1">
    <citation type="journal article" date="2003" name="Int. J. Syst. Evol. Microbiol.">
        <title>Towards a standardized format for the description of a novel species (of an established genus): Ochrobactrum gallinifaecis sp. nov.</title>
        <authorList>
            <person name="Kampfer P."/>
            <person name="Buczolits S."/>
            <person name="Albrecht A."/>
            <person name="Busse H.J."/>
            <person name="Stackebrandt E."/>
        </authorList>
    </citation>
    <scope>NUCLEOTIDE SEQUENCE [LARGE SCALE GENOMIC DNA]</scope>
    <source>
        <strain evidence="1 2">ISO 196</strain>
    </source>
</reference>
<name>A0A502BNP7_9HYPH</name>